<dbReference type="PANTHER" id="PTHR31382:SF2">
    <property type="entry name" value="CATION_H+ EXCHANGER DOMAIN-CONTAINING PROTEIN"/>
    <property type="match status" value="1"/>
</dbReference>
<dbReference type="InterPro" id="IPR004712">
    <property type="entry name" value="Na+/H+_antiporter_fungi"/>
</dbReference>
<organism evidence="7 8">
    <name type="scientific">Pseudovirgaria hyperparasitica</name>
    <dbReference type="NCBI Taxonomy" id="470096"/>
    <lineage>
        <taxon>Eukaryota</taxon>
        <taxon>Fungi</taxon>
        <taxon>Dikarya</taxon>
        <taxon>Ascomycota</taxon>
        <taxon>Pezizomycotina</taxon>
        <taxon>Dothideomycetes</taxon>
        <taxon>Dothideomycetes incertae sedis</taxon>
        <taxon>Acrospermales</taxon>
        <taxon>Acrospermaceae</taxon>
        <taxon>Pseudovirgaria</taxon>
    </lineage>
</organism>
<feature type="transmembrane region" description="Helical" evidence="5">
    <location>
        <begin position="324"/>
        <end position="343"/>
    </location>
</feature>
<dbReference type="EMBL" id="ML996570">
    <property type="protein sequence ID" value="KAF2759304.1"/>
    <property type="molecule type" value="Genomic_DNA"/>
</dbReference>
<dbReference type="InterPro" id="IPR038770">
    <property type="entry name" value="Na+/solute_symporter_sf"/>
</dbReference>
<name>A0A6A6WB83_9PEZI</name>
<dbReference type="InterPro" id="IPR006153">
    <property type="entry name" value="Cation/H_exchanger_TM"/>
</dbReference>
<evidence type="ECO:0000256" key="2">
    <source>
        <dbReference type="ARBA" id="ARBA00022692"/>
    </source>
</evidence>
<dbReference type="OrthoDB" id="2190219at2759"/>
<keyword evidence="8" id="KW-1185">Reference proteome</keyword>
<evidence type="ECO:0000256" key="4">
    <source>
        <dbReference type="ARBA" id="ARBA00023136"/>
    </source>
</evidence>
<proteinExistence type="predicted"/>
<evidence type="ECO:0000313" key="8">
    <source>
        <dbReference type="Proteomes" id="UP000799437"/>
    </source>
</evidence>
<reference evidence="7" key="1">
    <citation type="journal article" date="2020" name="Stud. Mycol.">
        <title>101 Dothideomycetes genomes: a test case for predicting lifestyles and emergence of pathogens.</title>
        <authorList>
            <person name="Haridas S."/>
            <person name="Albert R."/>
            <person name="Binder M."/>
            <person name="Bloem J."/>
            <person name="Labutti K."/>
            <person name="Salamov A."/>
            <person name="Andreopoulos B."/>
            <person name="Baker S."/>
            <person name="Barry K."/>
            <person name="Bills G."/>
            <person name="Bluhm B."/>
            <person name="Cannon C."/>
            <person name="Castanera R."/>
            <person name="Culley D."/>
            <person name="Daum C."/>
            <person name="Ezra D."/>
            <person name="Gonzalez J."/>
            <person name="Henrissat B."/>
            <person name="Kuo A."/>
            <person name="Liang C."/>
            <person name="Lipzen A."/>
            <person name="Lutzoni F."/>
            <person name="Magnuson J."/>
            <person name="Mondo S."/>
            <person name="Nolan M."/>
            <person name="Ohm R."/>
            <person name="Pangilinan J."/>
            <person name="Park H.-J."/>
            <person name="Ramirez L."/>
            <person name="Alfaro M."/>
            <person name="Sun H."/>
            <person name="Tritt A."/>
            <person name="Yoshinaga Y."/>
            <person name="Zwiers L.-H."/>
            <person name="Turgeon B."/>
            <person name="Goodwin S."/>
            <person name="Spatafora J."/>
            <person name="Crous P."/>
            <person name="Grigoriev I."/>
        </authorList>
    </citation>
    <scope>NUCLEOTIDE SEQUENCE</scope>
    <source>
        <strain evidence="7">CBS 121739</strain>
    </source>
</reference>
<dbReference type="Gene3D" id="1.20.1530.20">
    <property type="match status" value="1"/>
</dbReference>
<keyword evidence="3 5" id="KW-1133">Transmembrane helix</keyword>
<evidence type="ECO:0000256" key="5">
    <source>
        <dbReference type="SAM" id="Phobius"/>
    </source>
</evidence>
<dbReference type="PANTHER" id="PTHR31382">
    <property type="entry name" value="NA(+)/H(+) ANTIPORTER"/>
    <property type="match status" value="1"/>
</dbReference>
<feature type="transmembrane region" description="Helical" evidence="5">
    <location>
        <begin position="102"/>
        <end position="125"/>
    </location>
</feature>
<feature type="transmembrane region" description="Helical" evidence="5">
    <location>
        <begin position="405"/>
        <end position="428"/>
    </location>
</feature>
<evidence type="ECO:0000256" key="1">
    <source>
        <dbReference type="ARBA" id="ARBA00004141"/>
    </source>
</evidence>
<protein>
    <submittedName>
        <fullName evidence="7">Na(+)/H(+) antiporter 2</fullName>
    </submittedName>
</protein>
<dbReference type="GO" id="GO:0005886">
    <property type="term" value="C:plasma membrane"/>
    <property type="evidence" value="ECO:0007669"/>
    <property type="project" value="InterPro"/>
</dbReference>
<dbReference type="GO" id="GO:0036376">
    <property type="term" value="P:sodium ion export across plasma membrane"/>
    <property type="evidence" value="ECO:0007669"/>
    <property type="project" value="InterPro"/>
</dbReference>
<keyword evidence="2 5" id="KW-0812">Transmembrane</keyword>
<dbReference type="GO" id="GO:0030007">
    <property type="term" value="P:intracellular potassium ion homeostasis"/>
    <property type="evidence" value="ECO:0007669"/>
    <property type="project" value="TreeGrafter"/>
</dbReference>
<feature type="transmembrane region" description="Helical" evidence="5">
    <location>
        <begin position="202"/>
        <end position="225"/>
    </location>
</feature>
<feature type="transmembrane region" description="Helical" evidence="5">
    <location>
        <begin position="295"/>
        <end position="312"/>
    </location>
</feature>
<sequence length="465" mass="51318">MAWSQLEPTGPHLTYLFLSLFLIAYAIFSAFIRNRLHLSEPPLATLFGIACGPRGLDILKPHAWSYGDNVVQELTRVVLGVECFAIGVELPRMYMRKNIRSLSMLLGPVMAYGWLICAVFVALLFGTDIPTALTVAACLTPTDPVLASSILAHSQFSERVPKRLRLLLQAESGCNDGISFPFLYVGLSLLVRFTIGGFFKKWLLISILYQCILGVITGLVVGYIFNKIFHYARNTSLIGRESFLVSYLLLALFSVGLASTLGLDDFLVAFSAGIAFSRDGVSPIQESQLSQIIDLLLNSTMFIFFGTIIPWADFTLDPITIPRLFGLLVLVLLFRRIPAVLVLKPWIPSIKTWWEALFTGHFGPMGVGALFLAMEARAQLETDSSVPLPYPPHDLPEDQQRAIDIVWPIICFIVLGSTMVHGLSTLAISLGGHYARKEGERAPLLGGETERLAGMADENVTDDEY</sequence>
<dbReference type="Pfam" id="PF00999">
    <property type="entry name" value="Na_H_Exchanger"/>
    <property type="match status" value="1"/>
</dbReference>
<accession>A0A6A6WB83</accession>
<dbReference type="GO" id="GO:0015385">
    <property type="term" value="F:sodium:proton antiporter activity"/>
    <property type="evidence" value="ECO:0007669"/>
    <property type="project" value="InterPro"/>
</dbReference>
<evidence type="ECO:0000256" key="3">
    <source>
        <dbReference type="ARBA" id="ARBA00022989"/>
    </source>
</evidence>
<dbReference type="RefSeq" id="XP_033601755.1">
    <property type="nucleotide sequence ID" value="XM_033743819.1"/>
</dbReference>
<dbReference type="GO" id="GO:0120029">
    <property type="term" value="P:proton export across plasma membrane"/>
    <property type="evidence" value="ECO:0007669"/>
    <property type="project" value="InterPro"/>
</dbReference>
<dbReference type="Proteomes" id="UP000799437">
    <property type="component" value="Unassembled WGS sequence"/>
</dbReference>
<dbReference type="GO" id="GO:0042391">
    <property type="term" value="P:regulation of membrane potential"/>
    <property type="evidence" value="ECO:0007669"/>
    <property type="project" value="InterPro"/>
</dbReference>
<evidence type="ECO:0000259" key="6">
    <source>
        <dbReference type="Pfam" id="PF00999"/>
    </source>
</evidence>
<comment type="subcellular location">
    <subcellularLocation>
        <location evidence="1">Membrane</location>
        <topology evidence="1">Multi-pass membrane protein</topology>
    </subcellularLocation>
</comment>
<feature type="transmembrane region" description="Helical" evidence="5">
    <location>
        <begin position="245"/>
        <end position="274"/>
    </location>
</feature>
<feature type="domain" description="Cation/H+ exchanger transmembrane" evidence="6">
    <location>
        <begin position="26"/>
        <end position="425"/>
    </location>
</feature>
<feature type="transmembrane region" description="Helical" evidence="5">
    <location>
        <begin position="12"/>
        <end position="32"/>
    </location>
</feature>
<feature type="transmembrane region" description="Helical" evidence="5">
    <location>
        <begin position="355"/>
        <end position="374"/>
    </location>
</feature>
<evidence type="ECO:0000313" key="7">
    <source>
        <dbReference type="EMBL" id="KAF2759304.1"/>
    </source>
</evidence>
<dbReference type="AlphaFoldDB" id="A0A6A6WB83"/>
<keyword evidence="4 5" id="KW-0472">Membrane</keyword>
<gene>
    <name evidence="7" type="ORF">EJ05DRAFT_475524</name>
</gene>
<dbReference type="GeneID" id="54484873"/>